<dbReference type="EMBL" id="BLLF01000230">
    <property type="protein sequence ID" value="GFH09386.1"/>
    <property type="molecule type" value="Genomic_DNA"/>
</dbReference>
<accession>A0A699YR43</accession>
<keyword evidence="3" id="KW-1185">Reference proteome</keyword>
<sequence>VDRVVRLWPEAQQQVDAALARVAAKRVAAVRCLGPIVMLEGPDTKATLAQDPVYRDVTILDPFDPEQLAQLQATAPDVACAASRALALPDSLLLALAHAAPEDQPQLPTALPDAQASPAWSLQPPLHTVALHGAPGLAPGCAVAAGSHQRLPKLEDARHSVQHPLEGLGHMRDLVEGGSKDATKSTDTPQAGALCRGARGSEGASDVPLLSKETEQEVAMPGADRAAAGKEEEEASHAQQLPFALHPGHLGLPPWGSFTTPDVPAAGHAPLASFMTDPAGAAAALDLAAGFSPLLRTSIPGRKPVSSARGAAISAGIARARQE</sequence>
<organism evidence="2 3">
    <name type="scientific">Haematococcus lacustris</name>
    <name type="common">Green alga</name>
    <name type="synonym">Haematococcus pluvialis</name>
    <dbReference type="NCBI Taxonomy" id="44745"/>
    <lineage>
        <taxon>Eukaryota</taxon>
        <taxon>Viridiplantae</taxon>
        <taxon>Chlorophyta</taxon>
        <taxon>core chlorophytes</taxon>
        <taxon>Chlorophyceae</taxon>
        <taxon>CS clade</taxon>
        <taxon>Chlamydomonadales</taxon>
        <taxon>Haematococcaceae</taxon>
        <taxon>Haematococcus</taxon>
    </lineage>
</organism>
<reference evidence="2 3" key="1">
    <citation type="submission" date="2020-02" db="EMBL/GenBank/DDBJ databases">
        <title>Draft genome sequence of Haematococcus lacustris strain NIES-144.</title>
        <authorList>
            <person name="Morimoto D."/>
            <person name="Nakagawa S."/>
            <person name="Yoshida T."/>
            <person name="Sawayama S."/>
        </authorList>
    </citation>
    <scope>NUCLEOTIDE SEQUENCE [LARGE SCALE GENOMIC DNA]</scope>
    <source>
        <strain evidence="2 3">NIES-144</strain>
    </source>
</reference>
<evidence type="ECO:0000313" key="2">
    <source>
        <dbReference type="EMBL" id="GFH09386.1"/>
    </source>
</evidence>
<evidence type="ECO:0000256" key="1">
    <source>
        <dbReference type="SAM" id="MobiDB-lite"/>
    </source>
</evidence>
<feature type="compositionally biased region" description="Low complexity" evidence="1">
    <location>
        <begin position="306"/>
        <end position="323"/>
    </location>
</feature>
<feature type="region of interest" description="Disordered" evidence="1">
    <location>
        <begin position="298"/>
        <end position="323"/>
    </location>
</feature>
<name>A0A699YR43_HAELA</name>
<feature type="non-terminal residue" evidence="2">
    <location>
        <position position="323"/>
    </location>
</feature>
<dbReference type="Proteomes" id="UP000485058">
    <property type="component" value="Unassembled WGS sequence"/>
</dbReference>
<feature type="non-terminal residue" evidence="2">
    <location>
        <position position="1"/>
    </location>
</feature>
<gene>
    <name evidence="2" type="ORF">HaLaN_04510</name>
</gene>
<protein>
    <submittedName>
        <fullName evidence="2">Uncharacterized protein</fullName>
    </submittedName>
</protein>
<feature type="region of interest" description="Disordered" evidence="1">
    <location>
        <begin position="176"/>
        <end position="238"/>
    </location>
</feature>
<evidence type="ECO:0000313" key="3">
    <source>
        <dbReference type="Proteomes" id="UP000485058"/>
    </source>
</evidence>
<dbReference type="AlphaFoldDB" id="A0A699YR43"/>
<comment type="caution">
    <text evidence="2">The sequence shown here is derived from an EMBL/GenBank/DDBJ whole genome shotgun (WGS) entry which is preliminary data.</text>
</comment>
<proteinExistence type="predicted"/>